<comment type="subcellular location">
    <subcellularLocation>
        <location evidence="1">Membrane</location>
        <topology evidence="1">Multi-pass membrane protein</topology>
    </subcellularLocation>
</comment>
<sequence length="247" mass="27050">MTVSVLAQTVRIRPCGPCAPGRGARETLAASPRRAPPPPAAGMLYALARRGSALWSKHPRAMNLATGFGLGAAADALCQLAVQKRPEMDWTHFRAFVGYMGVYQGVVVQYVYASYKYFLPAALLATPLRYGIGCTLLDSFVHCPFLYTPSYYISVNLLRGSTWQEAVDDLRANYKVTQQLCVCFWLPVMACNFALLPGNLVTFAMQVQNLIWSVILDYTSATMGEVDAYTVLSTISASVIKPVSRLC</sequence>
<reference evidence="7" key="1">
    <citation type="submission" date="2023-10" db="EMBL/GenBank/DDBJ databases">
        <authorList>
            <person name="Chen Y."/>
            <person name="Shah S."/>
            <person name="Dougan E. K."/>
            <person name="Thang M."/>
            <person name="Chan C."/>
        </authorList>
    </citation>
    <scope>NUCLEOTIDE SEQUENCE [LARGE SCALE GENOMIC DNA]</scope>
</reference>
<dbReference type="InterPro" id="IPR007248">
    <property type="entry name" value="Mpv17_PMP22"/>
</dbReference>
<proteinExistence type="inferred from homology"/>
<gene>
    <name evidence="7" type="ORF">PCOR1329_LOCUS61363</name>
</gene>
<protein>
    <recommendedName>
        <fullName evidence="9">Peroxisomal membrane protein MPV17</fullName>
    </recommendedName>
</protein>
<evidence type="ECO:0000313" key="8">
    <source>
        <dbReference type="Proteomes" id="UP001189429"/>
    </source>
</evidence>
<evidence type="ECO:0000256" key="4">
    <source>
        <dbReference type="ARBA" id="ARBA00022989"/>
    </source>
</evidence>
<evidence type="ECO:0008006" key="9">
    <source>
        <dbReference type="Google" id="ProtNLM"/>
    </source>
</evidence>
<keyword evidence="3" id="KW-0812">Transmembrane</keyword>
<name>A0ABN9VUL9_9DINO</name>
<dbReference type="PANTHER" id="PTHR11266">
    <property type="entry name" value="PEROXISOMAL MEMBRANE PROTEIN 2, PXMP2 MPV17"/>
    <property type="match status" value="1"/>
</dbReference>
<dbReference type="Proteomes" id="UP001189429">
    <property type="component" value="Unassembled WGS sequence"/>
</dbReference>
<keyword evidence="5" id="KW-0472">Membrane</keyword>
<evidence type="ECO:0000256" key="6">
    <source>
        <dbReference type="RuleBase" id="RU363053"/>
    </source>
</evidence>
<accession>A0ABN9VUL9</accession>
<dbReference type="EMBL" id="CAUYUJ010017720">
    <property type="protein sequence ID" value="CAK0877252.1"/>
    <property type="molecule type" value="Genomic_DNA"/>
</dbReference>
<evidence type="ECO:0000256" key="2">
    <source>
        <dbReference type="ARBA" id="ARBA00006824"/>
    </source>
</evidence>
<keyword evidence="8" id="KW-1185">Reference proteome</keyword>
<evidence type="ECO:0000256" key="5">
    <source>
        <dbReference type="ARBA" id="ARBA00023136"/>
    </source>
</evidence>
<comment type="similarity">
    <text evidence="2 6">Belongs to the peroxisomal membrane protein PXMP2/4 family.</text>
</comment>
<dbReference type="PANTHER" id="PTHR11266:SF21">
    <property type="entry name" value="ACT DOMAIN-CONTAINING PROTEIN"/>
    <property type="match status" value="1"/>
</dbReference>
<dbReference type="Pfam" id="PF04117">
    <property type="entry name" value="Mpv17_PMP22"/>
    <property type="match status" value="1"/>
</dbReference>
<evidence type="ECO:0000256" key="1">
    <source>
        <dbReference type="ARBA" id="ARBA00004141"/>
    </source>
</evidence>
<organism evidence="7 8">
    <name type="scientific">Prorocentrum cordatum</name>
    <dbReference type="NCBI Taxonomy" id="2364126"/>
    <lineage>
        <taxon>Eukaryota</taxon>
        <taxon>Sar</taxon>
        <taxon>Alveolata</taxon>
        <taxon>Dinophyceae</taxon>
        <taxon>Prorocentrales</taxon>
        <taxon>Prorocentraceae</taxon>
        <taxon>Prorocentrum</taxon>
    </lineage>
</organism>
<keyword evidence="4" id="KW-1133">Transmembrane helix</keyword>
<evidence type="ECO:0000313" key="7">
    <source>
        <dbReference type="EMBL" id="CAK0877252.1"/>
    </source>
</evidence>
<comment type="caution">
    <text evidence="7">The sequence shown here is derived from an EMBL/GenBank/DDBJ whole genome shotgun (WGS) entry which is preliminary data.</text>
</comment>
<evidence type="ECO:0000256" key="3">
    <source>
        <dbReference type="ARBA" id="ARBA00022692"/>
    </source>
</evidence>